<keyword evidence="3" id="KW-0418">Kinase</keyword>
<name>T1D613_9ZZZZ</name>
<keyword evidence="3" id="KW-0808">Transferase</keyword>
<evidence type="ECO:0000256" key="1">
    <source>
        <dbReference type="ARBA" id="ARBA00022741"/>
    </source>
</evidence>
<dbReference type="PROSITE" id="PS51219">
    <property type="entry name" value="DPCK"/>
    <property type="match status" value="1"/>
</dbReference>
<dbReference type="Pfam" id="PF01121">
    <property type="entry name" value="CoaE"/>
    <property type="match status" value="1"/>
</dbReference>
<comment type="caution">
    <text evidence="3">The sequence shown here is derived from an EMBL/GenBank/DDBJ whole genome shotgun (WGS) entry which is preliminary data.</text>
</comment>
<organism evidence="3">
    <name type="scientific">mine drainage metagenome</name>
    <dbReference type="NCBI Taxonomy" id="410659"/>
    <lineage>
        <taxon>unclassified sequences</taxon>
        <taxon>metagenomes</taxon>
        <taxon>ecological metagenomes</taxon>
    </lineage>
</organism>
<dbReference type="Gene3D" id="3.40.50.300">
    <property type="entry name" value="P-loop containing nucleotide triphosphate hydrolases"/>
    <property type="match status" value="1"/>
</dbReference>
<gene>
    <name evidence="3" type="ORF">B1A_02794</name>
</gene>
<dbReference type="AlphaFoldDB" id="T1D613"/>
<dbReference type="GO" id="GO:0005524">
    <property type="term" value="F:ATP binding"/>
    <property type="evidence" value="ECO:0007669"/>
    <property type="project" value="UniProtKB-KW"/>
</dbReference>
<protein>
    <submittedName>
        <fullName evidence="3">Dephospho-CoA kinase</fullName>
        <ecNumber evidence="3">2.7.-.-</ecNumber>
    </submittedName>
</protein>
<keyword evidence="2" id="KW-0067">ATP-binding</keyword>
<dbReference type="EMBL" id="AUZX01002068">
    <property type="protein sequence ID" value="EQD77730.1"/>
    <property type="molecule type" value="Genomic_DNA"/>
</dbReference>
<accession>T1D613</accession>
<dbReference type="EC" id="2.7.-.-" evidence="3"/>
<dbReference type="CDD" id="cd02022">
    <property type="entry name" value="DPCK"/>
    <property type="match status" value="1"/>
</dbReference>
<dbReference type="NCBIfam" id="TIGR00152">
    <property type="entry name" value="dephospho-CoA kinase"/>
    <property type="match status" value="1"/>
</dbReference>
<evidence type="ECO:0000313" key="3">
    <source>
        <dbReference type="EMBL" id="EQD77730.1"/>
    </source>
</evidence>
<dbReference type="GO" id="GO:0015937">
    <property type="term" value="P:coenzyme A biosynthetic process"/>
    <property type="evidence" value="ECO:0007669"/>
    <property type="project" value="InterPro"/>
</dbReference>
<dbReference type="SUPFAM" id="SSF52540">
    <property type="entry name" value="P-loop containing nucleoside triphosphate hydrolases"/>
    <property type="match status" value="1"/>
</dbReference>
<reference evidence="3" key="2">
    <citation type="journal article" date="2014" name="ISME J.">
        <title>Microbial stratification in low pH oxic and suboxic macroscopic growths along an acid mine drainage.</title>
        <authorList>
            <person name="Mendez-Garcia C."/>
            <person name="Mesa V."/>
            <person name="Sprenger R.R."/>
            <person name="Richter M."/>
            <person name="Diez M.S."/>
            <person name="Solano J."/>
            <person name="Bargiela R."/>
            <person name="Golyshina O.V."/>
            <person name="Manteca A."/>
            <person name="Ramos J.L."/>
            <person name="Gallego J.R."/>
            <person name="Llorente I."/>
            <person name="Martins Dos Santos V.A."/>
            <person name="Jensen O.N."/>
            <person name="Pelaez A.I."/>
            <person name="Sanchez J."/>
            <person name="Ferrer M."/>
        </authorList>
    </citation>
    <scope>NUCLEOTIDE SEQUENCE</scope>
</reference>
<proteinExistence type="predicted"/>
<reference evidence="3" key="1">
    <citation type="submission" date="2013-08" db="EMBL/GenBank/DDBJ databases">
        <authorList>
            <person name="Mendez C."/>
            <person name="Richter M."/>
            <person name="Ferrer M."/>
            <person name="Sanchez J."/>
        </authorList>
    </citation>
    <scope>NUCLEOTIDE SEQUENCE</scope>
</reference>
<keyword evidence="1" id="KW-0547">Nucleotide-binding</keyword>
<dbReference type="GO" id="GO:0004140">
    <property type="term" value="F:dephospho-CoA kinase activity"/>
    <property type="evidence" value="ECO:0007669"/>
    <property type="project" value="InterPro"/>
</dbReference>
<feature type="non-terminal residue" evidence="3">
    <location>
        <position position="105"/>
    </location>
</feature>
<sequence>MAMSSDQSDVPDPAYPMPIIGIVGGIGSGKSLVAAELQRAGCFVIDSDSLAHRALDEPVISRQLQKWFGSEIIGTFGKIDRRKLGAVVFRNPVNIQRLNSLVHPR</sequence>
<dbReference type="InterPro" id="IPR001977">
    <property type="entry name" value="Depp_CoAkinase"/>
</dbReference>
<dbReference type="InterPro" id="IPR027417">
    <property type="entry name" value="P-loop_NTPase"/>
</dbReference>
<evidence type="ECO:0000256" key="2">
    <source>
        <dbReference type="ARBA" id="ARBA00022840"/>
    </source>
</evidence>